<reference evidence="2" key="1">
    <citation type="submission" date="2021-01" db="EMBL/GenBank/DDBJ databases">
        <title>Whole genome shotgun sequence of Dactylosporangium siamense NBRC 106093.</title>
        <authorList>
            <person name="Komaki H."/>
            <person name="Tamura T."/>
        </authorList>
    </citation>
    <scope>NUCLEOTIDE SEQUENCE</scope>
    <source>
        <strain evidence="2">NBRC 106093</strain>
    </source>
</reference>
<keyword evidence="1" id="KW-0472">Membrane</keyword>
<keyword evidence="1" id="KW-0812">Transmembrane</keyword>
<organism evidence="2 3">
    <name type="scientific">Dactylosporangium siamense</name>
    <dbReference type="NCBI Taxonomy" id="685454"/>
    <lineage>
        <taxon>Bacteria</taxon>
        <taxon>Bacillati</taxon>
        <taxon>Actinomycetota</taxon>
        <taxon>Actinomycetes</taxon>
        <taxon>Micromonosporales</taxon>
        <taxon>Micromonosporaceae</taxon>
        <taxon>Dactylosporangium</taxon>
    </lineage>
</organism>
<accession>A0A919PNF7</accession>
<evidence type="ECO:0000313" key="2">
    <source>
        <dbReference type="EMBL" id="GIG46401.1"/>
    </source>
</evidence>
<dbReference type="EMBL" id="BONQ01000069">
    <property type="protein sequence ID" value="GIG46401.1"/>
    <property type="molecule type" value="Genomic_DNA"/>
</dbReference>
<proteinExistence type="predicted"/>
<evidence type="ECO:0000256" key="1">
    <source>
        <dbReference type="SAM" id="Phobius"/>
    </source>
</evidence>
<keyword evidence="3" id="KW-1185">Reference proteome</keyword>
<gene>
    <name evidence="2" type="ORF">Dsi01nite_044420</name>
</gene>
<protein>
    <submittedName>
        <fullName evidence="2">Uncharacterized protein</fullName>
    </submittedName>
</protein>
<evidence type="ECO:0000313" key="3">
    <source>
        <dbReference type="Proteomes" id="UP000660611"/>
    </source>
</evidence>
<comment type="caution">
    <text evidence="2">The sequence shown here is derived from an EMBL/GenBank/DDBJ whole genome shotgun (WGS) entry which is preliminary data.</text>
</comment>
<dbReference type="RefSeq" id="WP_203848165.1">
    <property type="nucleotide sequence ID" value="NZ_BAAAVW010000013.1"/>
</dbReference>
<feature type="transmembrane region" description="Helical" evidence="1">
    <location>
        <begin position="47"/>
        <end position="69"/>
    </location>
</feature>
<keyword evidence="1" id="KW-1133">Transmembrane helix</keyword>
<name>A0A919PNF7_9ACTN</name>
<dbReference type="AlphaFoldDB" id="A0A919PNF7"/>
<dbReference type="Proteomes" id="UP000660611">
    <property type="component" value="Unassembled WGS sequence"/>
</dbReference>
<feature type="transmembrane region" description="Helical" evidence="1">
    <location>
        <begin position="75"/>
        <end position="95"/>
    </location>
</feature>
<sequence>MLEYLRGRRTAIVRRQASRALDRVVGRGLAGAAEQPRSGPYWPADNWVFVAYAVALTCAAVVALGIHWLDPSPLGRAFLAAVAAAGFLFAGLHVVRTPARRERALRQFLTDPRDRVAFEEAAAHADRIMLTWPALERLGDPTDPRDTLERTLWDLAHALAERGELRTAVRELRASVGEPIGAGVLFAAVTDRQAELTSRLTEVDAEVSRRVDRLRHLAGLCQAFLDHRAAQSRARVRVNAADVLLGAINARPGRDPEPAETLTERTETVLAAYRELADEFD</sequence>